<dbReference type="PANTHER" id="PTHR40114">
    <property type="entry name" value="SLR0698 PROTEIN"/>
    <property type="match status" value="1"/>
</dbReference>
<sequence length="154" mass="18055">MKENNIEIERKFLVAGNFYPYVAKKERIIQAYLMISPQRTIRVRIKDTSASLTIKGANNINNFSHYEYEYSIPVDEARKLIQLCLPGKIEKDRYHIPFKNHIFEVDVFHGQNEGLIIAELELPSENTPFELPEWLGREVTKNPKYCNVNLINRT</sequence>
<dbReference type="InterPro" id="IPR012042">
    <property type="entry name" value="NeuTTM/CthTTM-like"/>
</dbReference>
<gene>
    <name evidence="3" type="ordered locus">CFPG_433</name>
</gene>
<dbReference type="PROSITE" id="PS51707">
    <property type="entry name" value="CYTH"/>
    <property type="match status" value="1"/>
</dbReference>
<dbReference type="Proteomes" id="UP000000723">
    <property type="component" value="Chromosome"/>
</dbReference>
<dbReference type="PIRSF" id="PIRSF016487">
    <property type="entry name" value="CYTH_UCP016487"/>
    <property type="match status" value="1"/>
</dbReference>
<evidence type="ECO:0000313" key="3">
    <source>
        <dbReference type="EMBL" id="BAG83696.1"/>
    </source>
</evidence>
<organism evidence="3 4">
    <name type="scientific">Azobacteroides pseudotrichonymphae genomovar. CFP2</name>
    <dbReference type="NCBI Taxonomy" id="511995"/>
    <lineage>
        <taxon>Bacteria</taxon>
        <taxon>Pseudomonadati</taxon>
        <taxon>Bacteroidota</taxon>
        <taxon>Bacteroidia</taxon>
        <taxon>Bacteroidales</taxon>
        <taxon>Candidatus Azobacteroides</taxon>
    </lineage>
</organism>
<accession>B6YR74</accession>
<evidence type="ECO:0000313" key="4">
    <source>
        <dbReference type="Proteomes" id="UP000000723"/>
    </source>
</evidence>
<proteinExistence type="predicted"/>
<dbReference type="KEGG" id="aps:CFPG_433"/>
<dbReference type="Pfam" id="PF01928">
    <property type="entry name" value="CYTH"/>
    <property type="match status" value="1"/>
</dbReference>
<reference evidence="4" key="1">
    <citation type="journal article" date="2008" name="Science">
        <title>Genome of an endosymbiont coupling N2 fixation to cellulolysis within RT protist cells in termite gut.</title>
        <authorList>
            <person name="Hongoh Y."/>
            <person name="Sharma V.K."/>
            <person name="Prakash T."/>
            <person name="Noda S."/>
            <person name="Toh H."/>
            <person name="Taylor T.D."/>
            <person name="Kudo T."/>
            <person name="Sakaki Y."/>
            <person name="Toyoda A."/>
            <person name="Hattori M."/>
            <person name="Ohkuma M."/>
        </authorList>
    </citation>
    <scope>NUCLEOTIDE SEQUENCE [LARGE SCALE GENOMIC DNA]</scope>
</reference>
<name>B6YR74_AZOPC</name>
<dbReference type="EMBL" id="AP010656">
    <property type="protein sequence ID" value="BAG83696.1"/>
    <property type="molecule type" value="Genomic_DNA"/>
</dbReference>
<keyword evidence="4" id="KW-1185">Reference proteome</keyword>
<dbReference type="eggNOG" id="COG2954">
    <property type="taxonomic scope" value="Bacteria"/>
</dbReference>
<feature type="active site" description="Proton acceptor" evidence="1">
    <location>
        <position position="32"/>
    </location>
</feature>
<feature type="domain" description="CYTH" evidence="2">
    <location>
        <begin position="5"/>
        <end position="154"/>
    </location>
</feature>
<dbReference type="InterPro" id="IPR033469">
    <property type="entry name" value="CYTH-like_dom_sf"/>
</dbReference>
<dbReference type="SUPFAM" id="SSF55154">
    <property type="entry name" value="CYTH-like phosphatases"/>
    <property type="match status" value="1"/>
</dbReference>
<evidence type="ECO:0000259" key="2">
    <source>
        <dbReference type="PROSITE" id="PS51707"/>
    </source>
</evidence>
<dbReference type="Gene3D" id="2.40.320.10">
    <property type="entry name" value="Hypothetical Protein Pfu-838710-001"/>
    <property type="match status" value="1"/>
</dbReference>
<dbReference type="RefSeq" id="WP_012573457.1">
    <property type="nucleotide sequence ID" value="NC_011565.1"/>
</dbReference>
<evidence type="ECO:0000256" key="1">
    <source>
        <dbReference type="PIRSR" id="PIRSR016487-1"/>
    </source>
</evidence>
<dbReference type="PANTHER" id="PTHR40114:SF1">
    <property type="entry name" value="SLR0698 PROTEIN"/>
    <property type="match status" value="1"/>
</dbReference>
<dbReference type="CDD" id="cd07891">
    <property type="entry name" value="CYTH-like_CthTTM-like_1"/>
    <property type="match status" value="1"/>
</dbReference>
<dbReference type="AlphaFoldDB" id="B6YR74"/>
<dbReference type="STRING" id="511995.CFPG_433"/>
<dbReference type="InterPro" id="IPR023577">
    <property type="entry name" value="CYTH_domain"/>
</dbReference>
<dbReference type="HOGENOM" id="CLU_109545_1_0_10"/>
<dbReference type="OrthoDB" id="9805588at2"/>
<protein>
    <recommendedName>
        <fullName evidence="2">CYTH domain-containing protein</fullName>
    </recommendedName>
</protein>
<dbReference type="SMART" id="SM01118">
    <property type="entry name" value="CYTH"/>
    <property type="match status" value="1"/>
</dbReference>